<dbReference type="RefSeq" id="XP_045965474.1">
    <property type="nucleotide sequence ID" value="XM_046099379.1"/>
</dbReference>
<feature type="region of interest" description="Disordered" evidence="4">
    <location>
        <begin position="375"/>
        <end position="400"/>
    </location>
</feature>
<evidence type="ECO:0000256" key="3">
    <source>
        <dbReference type="ARBA" id="ARBA00022833"/>
    </source>
</evidence>
<gene>
    <name evidence="5" type="ORF">BKA67DRAFT_531398</name>
</gene>
<feature type="compositionally biased region" description="Low complexity" evidence="4">
    <location>
        <begin position="62"/>
        <end position="71"/>
    </location>
</feature>
<sequence length="683" mass="75128">MSSPADPKKKLLPRPLEEFASCLSELRHCVMDHYSSTVSASPSSARYGAGSDVSFDSDYNSDQADAFQDQQSLPDSHIGETASESESEGGLFVEQDRSSPASIITLSASEPGSDHSRLGYGLPEPDLGPGLVNGLYLGNDPDEFDHDYDLESELERELVRGNIDIISSDSEGTVGQEPHGSPSPDPLHIGAHQYRLLVHDDYPQPGSDDSGESEDLDFDNYDFDDELDNDHLFGDAFGESEEEDFGEGAGDAEFLGLPEPVPHHHHHHHQHHHHFHHPRLAAVHPDRHSPIVLGINPLQHLVPNFLPPHLHEHLRRASSSPALSPNRVPRMEARNQQRDELVGVELGRGRGNSAQNNNVIDLTLDDEDVEIVNGSQNARRQQSQRRDNAPRLNRSDGSYVGNRNVIELSSDSEDDVQIHRVNAVELQPAAAAAAANHHRHHHHHVYHHHAAAHHHHRAAAAAMERAAAMNQRQQRRMPAANNVRADDNSNRGFFNMAMNGIRGVFGVGVGNRRGDDGDVVMLGAGPAAILPIPNMPNFGHIQLDYGAHPFRPPQPAPGPQKPPHEAPPKAREGFTRDTEGNSPVVCPSCDEELAFDPDDGDENGPPAKKARTKKDKAEHHFWAVKECGHVFCKKCYENRKPTIRNPVKVGFKTSPQNNKKILCAVDDCNSDVSSKTAWVGIFL</sequence>
<feature type="compositionally biased region" description="Acidic residues" evidence="4">
    <location>
        <begin position="209"/>
        <end position="221"/>
    </location>
</feature>
<evidence type="ECO:0000256" key="1">
    <source>
        <dbReference type="ARBA" id="ARBA00022723"/>
    </source>
</evidence>
<evidence type="ECO:0008006" key="7">
    <source>
        <dbReference type="Google" id="ProtNLM"/>
    </source>
</evidence>
<dbReference type="OrthoDB" id="2398441at2759"/>
<name>A0A9P8V045_9PEZI</name>
<dbReference type="AlphaFoldDB" id="A0A9P8V045"/>
<evidence type="ECO:0000313" key="5">
    <source>
        <dbReference type="EMBL" id="KAH6661343.1"/>
    </source>
</evidence>
<dbReference type="GO" id="GO:0004842">
    <property type="term" value="F:ubiquitin-protein transferase activity"/>
    <property type="evidence" value="ECO:0007669"/>
    <property type="project" value="TreeGrafter"/>
</dbReference>
<dbReference type="PANTHER" id="PTHR28042:SF1">
    <property type="entry name" value="E3 UBIQUITIN-PROTEIN LIGASE COMPLEX SLX5-SLX8 SUBUNIT SLX5"/>
    <property type="match status" value="1"/>
</dbReference>
<feature type="compositionally biased region" description="Basic and acidic residues" evidence="4">
    <location>
        <begin position="329"/>
        <end position="339"/>
    </location>
</feature>
<feature type="region of interest" description="Disordered" evidence="4">
    <location>
        <begin position="316"/>
        <end position="339"/>
    </location>
</feature>
<dbReference type="GO" id="GO:0033768">
    <property type="term" value="C:SUMO-targeted ubiquitin ligase complex"/>
    <property type="evidence" value="ECO:0007669"/>
    <property type="project" value="TreeGrafter"/>
</dbReference>
<feature type="compositionally biased region" description="Pro residues" evidence="4">
    <location>
        <begin position="550"/>
        <end position="561"/>
    </location>
</feature>
<feature type="compositionally biased region" description="Acidic residues" evidence="4">
    <location>
        <begin position="589"/>
        <end position="602"/>
    </location>
</feature>
<accession>A0A9P8V045</accession>
<dbReference type="InterPro" id="IPR038886">
    <property type="entry name" value="E3_SLX5/Rfp1"/>
</dbReference>
<feature type="region of interest" description="Disordered" evidence="4">
    <location>
        <begin position="168"/>
        <end position="221"/>
    </location>
</feature>
<organism evidence="5 6">
    <name type="scientific">Truncatella angustata</name>
    <dbReference type="NCBI Taxonomy" id="152316"/>
    <lineage>
        <taxon>Eukaryota</taxon>
        <taxon>Fungi</taxon>
        <taxon>Dikarya</taxon>
        <taxon>Ascomycota</taxon>
        <taxon>Pezizomycotina</taxon>
        <taxon>Sordariomycetes</taxon>
        <taxon>Xylariomycetidae</taxon>
        <taxon>Amphisphaeriales</taxon>
        <taxon>Sporocadaceae</taxon>
        <taxon>Truncatella</taxon>
    </lineage>
</organism>
<feature type="compositionally biased region" description="Basic and acidic residues" evidence="4">
    <location>
        <begin position="562"/>
        <end position="579"/>
    </location>
</feature>
<protein>
    <recommendedName>
        <fullName evidence="7">Cell cycle control protein</fullName>
    </recommendedName>
</protein>
<feature type="region of interest" description="Disordered" evidence="4">
    <location>
        <begin position="36"/>
        <end position="123"/>
    </location>
</feature>
<comment type="caution">
    <text evidence="5">The sequence shown here is derived from an EMBL/GenBank/DDBJ whole genome shotgun (WGS) entry which is preliminary data.</text>
</comment>
<dbReference type="PROSITE" id="PS00518">
    <property type="entry name" value="ZF_RING_1"/>
    <property type="match status" value="1"/>
</dbReference>
<keyword evidence="2" id="KW-0863">Zinc-finger</keyword>
<feature type="compositionally biased region" description="Polar residues" evidence="4">
    <location>
        <begin position="98"/>
        <end position="110"/>
    </location>
</feature>
<dbReference type="GO" id="GO:0008270">
    <property type="term" value="F:zinc ion binding"/>
    <property type="evidence" value="ECO:0007669"/>
    <property type="project" value="UniProtKB-KW"/>
</dbReference>
<feature type="region of interest" description="Disordered" evidence="4">
    <location>
        <begin position="543"/>
        <end position="612"/>
    </location>
</feature>
<keyword evidence="6" id="KW-1185">Reference proteome</keyword>
<keyword evidence="3" id="KW-0862">Zinc</keyword>
<dbReference type="PANTHER" id="PTHR28042">
    <property type="entry name" value="E3 UBIQUITIN-PROTEIN LIGASE COMPLEX SLX5-SLX8 SUBUNIT SLX5"/>
    <property type="match status" value="1"/>
</dbReference>
<dbReference type="Proteomes" id="UP000758603">
    <property type="component" value="Unassembled WGS sequence"/>
</dbReference>
<dbReference type="GeneID" id="70128271"/>
<dbReference type="InterPro" id="IPR017907">
    <property type="entry name" value="Znf_RING_CS"/>
</dbReference>
<evidence type="ECO:0000313" key="6">
    <source>
        <dbReference type="Proteomes" id="UP000758603"/>
    </source>
</evidence>
<proteinExistence type="predicted"/>
<evidence type="ECO:0000256" key="4">
    <source>
        <dbReference type="SAM" id="MobiDB-lite"/>
    </source>
</evidence>
<dbReference type="EMBL" id="JAGPXC010000001">
    <property type="protein sequence ID" value="KAH6661343.1"/>
    <property type="molecule type" value="Genomic_DNA"/>
</dbReference>
<keyword evidence="1" id="KW-0479">Metal-binding</keyword>
<evidence type="ECO:0000256" key="2">
    <source>
        <dbReference type="ARBA" id="ARBA00022771"/>
    </source>
</evidence>
<reference evidence="5" key="1">
    <citation type="journal article" date="2021" name="Nat. Commun.">
        <title>Genetic determinants of endophytism in the Arabidopsis root mycobiome.</title>
        <authorList>
            <person name="Mesny F."/>
            <person name="Miyauchi S."/>
            <person name="Thiergart T."/>
            <person name="Pickel B."/>
            <person name="Atanasova L."/>
            <person name="Karlsson M."/>
            <person name="Huettel B."/>
            <person name="Barry K.W."/>
            <person name="Haridas S."/>
            <person name="Chen C."/>
            <person name="Bauer D."/>
            <person name="Andreopoulos W."/>
            <person name="Pangilinan J."/>
            <person name="LaButti K."/>
            <person name="Riley R."/>
            <person name="Lipzen A."/>
            <person name="Clum A."/>
            <person name="Drula E."/>
            <person name="Henrissat B."/>
            <person name="Kohler A."/>
            <person name="Grigoriev I.V."/>
            <person name="Martin F.M."/>
            <person name="Hacquard S."/>
        </authorList>
    </citation>
    <scope>NUCLEOTIDE SEQUENCE</scope>
    <source>
        <strain evidence="5">MPI-SDFR-AT-0073</strain>
    </source>
</reference>